<organism evidence="9 10">
    <name type="scientific">Nocardioides taihuensis</name>
    <dbReference type="NCBI Taxonomy" id="1835606"/>
    <lineage>
        <taxon>Bacteria</taxon>
        <taxon>Bacillati</taxon>
        <taxon>Actinomycetota</taxon>
        <taxon>Actinomycetes</taxon>
        <taxon>Propionibacteriales</taxon>
        <taxon>Nocardioidaceae</taxon>
        <taxon>Nocardioides</taxon>
    </lineage>
</organism>
<evidence type="ECO:0000256" key="5">
    <source>
        <dbReference type="ARBA" id="ARBA00023136"/>
    </source>
</evidence>
<dbReference type="PANTHER" id="PTHR36115">
    <property type="entry name" value="PROLINE-RICH ANTIGEN HOMOLOG-RELATED"/>
    <property type="match status" value="1"/>
</dbReference>
<feature type="transmembrane region" description="Helical" evidence="7">
    <location>
        <begin position="127"/>
        <end position="160"/>
    </location>
</feature>
<dbReference type="InterPro" id="IPR051791">
    <property type="entry name" value="Pra-immunoreactive"/>
</dbReference>
<evidence type="ECO:0000256" key="3">
    <source>
        <dbReference type="ARBA" id="ARBA00022692"/>
    </source>
</evidence>
<feature type="region of interest" description="Disordered" evidence="6">
    <location>
        <begin position="1"/>
        <end position="21"/>
    </location>
</feature>
<feature type="transmembrane region" description="Helical" evidence="7">
    <location>
        <begin position="37"/>
        <end position="58"/>
    </location>
</feature>
<evidence type="ECO:0000256" key="6">
    <source>
        <dbReference type="SAM" id="MobiDB-lite"/>
    </source>
</evidence>
<feature type="domain" description="RDD" evidence="8">
    <location>
        <begin position="24"/>
        <end position="176"/>
    </location>
</feature>
<dbReference type="RefSeq" id="WP_378589586.1">
    <property type="nucleotide sequence ID" value="NZ_JBHSKD010000009.1"/>
</dbReference>
<proteinExistence type="predicted"/>
<comment type="subcellular location">
    <subcellularLocation>
        <location evidence="1">Cell membrane</location>
        <topology evidence="1">Multi-pass membrane protein</topology>
    </subcellularLocation>
</comment>
<evidence type="ECO:0000256" key="7">
    <source>
        <dbReference type="SAM" id="Phobius"/>
    </source>
</evidence>
<dbReference type="Pfam" id="PF06271">
    <property type="entry name" value="RDD"/>
    <property type="match status" value="1"/>
</dbReference>
<evidence type="ECO:0000313" key="9">
    <source>
        <dbReference type="EMBL" id="MFC5176928.1"/>
    </source>
</evidence>
<comment type="caution">
    <text evidence="9">The sequence shown here is derived from an EMBL/GenBank/DDBJ whole genome shotgun (WGS) entry which is preliminary data.</text>
</comment>
<evidence type="ECO:0000256" key="4">
    <source>
        <dbReference type="ARBA" id="ARBA00022989"/>
    </source>
</evidence>
<gene>
    <name evidence="9" type="ORF">ACFPGP_09615</name>
</gene>
<protein>
    <submittedName>
        <fullName evidence="9">RDD family protein</fullName>
    </submittedName>
</protein>
<name>A0ABW0BI49_9ACTN</name>
<dbReference type="EMBL" id="JBHSKD010000009">
    <property type="protein sequence ID" value="MFC5176928.1"/>
    <property type="molecule type" value="Genomic_DNA"/>
</dbReference>
<dbReference type="PANTHER" id="PTHR36115:SF9">
    <property type="entry name" value="LMO1584 PROTEIN"/>
    <property type="match status" value="1"/>
</dbReference>
<feature type="compositionally biased region" description="Pro residues" evidence="6">
    <location>
        <begin position="1"/>
        <end position="17"/>
    </location>
</feature>
<reference evidence="10" key="1">
    <citation type="journal article" date="2019" name="Int. J. Syst. Evol. Microbiol.">
        <title>The Global Catalogue of Microorganisms (GCM) 10K type strain sequencing project: providing services to taxonomists for standard genome sequencing and annotation.</title>
        <authorList>
            <consortium name="The Broad Institute Genomics Platform"/>
            <consortium name="The Broad Institute Genome Sequencing Center for Infectious Disease"/>
            <person name="Wu L."/>
            <person name="Ma J."/>
        </authorList>
    </citation>
    <scope>NUCLEOTIDE SEQUENCE [LARGE SCALE GENOMIC DNA]</scope>
    <source>
        <strain evidence="10">DFY41</strain>
    </source>
</reference>
<keyword evidence="10" id="KW-1185">Reference proteome</keyword>
<keyword evidence="4 7" id="KW-1133">Transmembrane helix</keyword>
<evidence type="ECO:0000313" key="10">
    <source>
        <dbReference type="Proteomes" id="UP001596087"/>
    </source>
</evidence>
<evidence type="ECO:0000256" key="1">
    <source>
        <dbReference type="ARBA" id="ARBA00004651"/>
    </source>
</evidence>
<keyword evidence="5 7" id="KW-0472">Membrane</keyword>
<keyword evidence="3 7" id="KW-0812">Transmembrane</keyword>
<dbReference type="InterPro" id="IPR010432">
    <property type="entry name" value="RDD"/>
</dbReference>
<keyword evidence="2" id="KW-1003">Cell membrane</keyword>
<evidence type="ECO:0000259" key="8">
    <source>
        <dbReference type="Pfam" id="PF06271"/>
    </source>
</evidence>
<feature type="transmembrane region" description="Helical" evidence="7">
    <location>
        <begin position="70"/>
        <end position="91"/>
    </location>
</feature>
<accession>A0ABW0BI49</accession>
<sequence length="184" mass="19345">MSEVPPPQPQPSQPPASPAGERPAELLDRFLARLIDFVILAVVNGIIVSAIVVGAIMGDSGGMLWNTGTSFAVGAVTSILTAAIYLGYFAFMESSRGQTVGKMVLKLHTYGPTGQKPTLEQAVRRNVWVAFGVLGIIPIIGGIVGSIAELVAVIMIAVGISNDTVNRQAWHDNFAGGTYVRKLG</sequence>
<dbReference type="Proteomes" id="UP001596087">
    <property type="component" value="Unassembled WGS sequence"/>
</dbReference>
<evidence type="ECO:0000256" key="2">
    <source>
        <dbReference type="ARBA" id="ARBA00022475"/>
    </source>
</evidence>